<dbReference type="PANTHER" id="PTHR43575">
    <property type="entry name" value="PROTEIN ABCI7, CHLOROPLASTIC"/>
    <property type="match status" value="1"/>
</dbReference>
<reference evidence="2" key="1">
    <citation type="journal article" date="2017" name="Nature">
        <title>The genome of Chenopodium quinoa.</title>
        <authorList>
            <person name="Jarvis D.E."/>
            <person name="Ho Y.S."/>
            <person name="Lightfoot D.J."/>
            <person name="Schmoeckel S.M."/>
            <person name="Li B."/>
            <person name="Borm T.J.A."/>
            <person name="Ohyanagi H."/>
            <person name="Mineta K."/>
            <person name="Michell C.T."/>
            <person name="Saber N."/>
            <person name="Kharbatia N.M."/>
            <person name="Rupper R.R."/>
            <person name="Sharp A.R."/>
            <person name="Dally N."/>
            <person name="Boughton B.A."/>
            <person name="Woo Y.H."/>
            <person name="Gao G."/>
            <person name="Schijlen E.G.W.M."/>
            <person name="Guo X."/>
            <person name="Momin A.A."/>
            <person name="Negrao S."/>
            <person name="Al-Babili S."/>
            <person name="Gehring C."/>
            <person name="Roessner U."/>
            <person name="Jung C."/>
            <person name="Murphy K."/>
            <person name="Arold S.T."/>
            <person name="Gojobori T."/>
            <person name="van der Linden C.G."/>
            <person name="van Loo E.N."/>
            <person name="Jellen E.N."/>
            <person name="Maughan P.J."/>
            <person name="Tester M."/>
        </authorList>
    </citation>
    <scope>NUCLEOTIDE SEQUENCE [LARGE SCALE GENOMIC DNA]</scope>
    <source>
        <strain evidence="2">cv. PI 614886</strain>
    </source>
</reference>
<dbReference type="EnsemblPlants" id="AUR62019423-RA">
    <property type="protein sequence ID" value="AUR62019423-RA:cds"/>
    <property type="gene ID" value="AUR62019423"/>
</dbReference>
<dbReference type="SUPFAM" id="SSF101960">
    <property type="entry name" value="Stabilizer of iron transporter SufD"/>
    <property type="match status" value="1"/>
</dbReference>
<dbReference type="InterPro" id="IPR055346">
    <property type="entry name" value="Fe-S_cluster_assembly_SufBD"/>
</dbReference>
<feature type="region of interest" description="Disordered" evidence="1">
    <location>
        <begin position="68"/>
        <end position="90"/>
    </location>
</feature>
<reference evidence="2" key="2">
    <citation type="submission" date="2021-03" db="UniProtKB">
        <authorList>
            <consortium name="EnsemblPlants"/>
        </authorList>
    </citation>
    <scope>IDENTIFICATION</scope>
</reference>
<dbReference type="GO" id="GO:0016226">
    <property type="term" value="P:iron-sulfur cluster assembly"/>
    <property type="evidence" value="ECO:0007669"/>
    <property type="project" value="InterPro"/>
</dbReference>
<accession>A0A803LVC2</accession>
<keyword evidence="3" id="KW-1185">Reference proteome</keyword>
<sequence length="219" mass="24227">MASCRPVVYDKNSYYGAEQAKINQHGVSEYSSVYKHEDVAVAGAPKHTQHHHEQGIIGKITGMFHKKKKNREGRCHDGSSSSSDSDSDHERCEPRKSALCDICSQTLSLSIFNFSLFDSPSPRQSRLTLSTVLRQFAAVRSMTRVSEFVSNIEGDLFWSLNGVGAPDLIFIYVPEGCRVDAPLNLRSFSLKGSDAESNMLPVSNPRVLVLIEGRRGGYS</sequence>
<dbReference type="Proteomes" id="UP000596660">
    <property type="component" value="Unplaced"/>
</dbReference>
<dbReference type="PANTHER" id="PTHR43575:SF1">
    <property type="entry name" value="PROTEIN ABCI7, CHLOROPLASTIC"/>
    <property type="match status" value="1"/>
</dbReference>
<dbReference type="InterPro" id="IPR037284">
    <property type="entry name" value="SUF_FeS_clus_asmbl_SufBD_sf"/>
</dbReference>
<evidence type="ECO:0000313" key="2">
    <source>
        <dbReference type="EnsemblPlants" id="AUR62019423-RA:cds"/>
    </source>
</evidence>
<dbReference type="Gramene" id="AUR62019423-RA">
    <property type="protein sequence ID" value="AUR62019423-RA:cds"/>
    <property type="gene ID" value="AUR62019423"/>
</dbReference>
<evidence type="ECO:0000313" key="3">
    <source>
        <dbReference type="Proteomes" id="UP000596660"/>
    </source>
</evidence>
<organism evidence="2 3">
    <name type="scientific">Chenopodium quinoa</name>
    <name type="common">Quinoa</name>
    <dbReference type="NCBI Taxonomy" id="63459"/>
    <lineage>
        <taxon>Eukaryota</taxon>
        <taxon>Viridiplantae</taxon>
        <taxon>Streptophyta</taxon>
        <taxon>Embryophyta</taxon>
        <taxon>Tracheophyta</taxon>
        <taxon>Spermatophyta</taxon>
        <taxon>Magnoliopsida</taxon>
        <taxon>eudicotyledons</taxon>
        <taxon>Gunneridae</taxon>
        <taxon>Pentapetalae</taxon>
        <taxon>Caryophyllales</taxon>
        <taxon>Chenopodiaceae</taxon>
        <taxon>Chenopodioideae</taxon>
        <taxon>Atripliceae</taxon>
        <taxon>Chenopodium</taxon>
    </lineage>
</organism>
<name>A0A803LVC2_CHEQI</name>
<evidence type="ECO:0000256" key="1">
    <source>
        <dbReference type="SAM" id="MobiDB-lite"/>
    </source>
</evidence>
<protein>
    <submittedName>
        <fullName evidence="2">Uncharacterized protein</fullName>
    </submittedName>
</protein>
<dbReference type="AlphaFoldDB" id="A0A803LVC2"/>
<proteinExistence type="predicted"/>